<dbReference type="PANTHER" id="PTHR30537">
    <property type="entry name" value="HTH-TYPE TRANSCRIPTIONAL REGULATOR"/>
    <property type="match status" value="1"/>
</dbReference>
<evidence type="ECO:0000256" key="1">
    <source>
        <dbReference type="ARBA" id="ARBA00009437"/>
    </source>
</evidence>
<dbReference type="Gene3D" id="3.40.190.290">
    <property type="match status" value="1"/>
</dbReference>
<comment type="caution">
    <text evidence="6">The sequence shown here is derived from an EMBL/GenBank/DDBJ whole genome shotgun (WGS) entry which is preliminary data.</text>
</comment>
<keyword evidence="4" id="KW-0804">Transcription</keyword>
<dbReference type="FunFam" id="3.40.190.290:FF:000001">
    <property type="entry name" value="Transcriptional regulator, LysR family"/>
    <property type="match status" value="1"/>
</dbReference>
<keyword evidence="7" id="KW-1185">Reference proteome</keyword>
<dbReference type="PROSITE" id="PS50931">
    <property type="entry name" value="HTH_LYSR"/>
    <property type="match status" value="1"/>
</dbReference>
<name>A0A3S3MLM8_9RHOB</name>
<evidence type="ECO:0000313" key="7">
    <source>
        <dbReference type="Proteomes" id="UP000288071"/>
    </source>
</evidence>
<dbReference type="RefSeq" id="WP_128157960.1">
    <property type="nucleotide sequence ID" value="NZ_JBHSOM010000017.1"/>
</dbReference>
<dbReference type="InterPro" id="IPR000847">
    <property type="entry name" value="LysR_HTH_N"/>
</dbReference>
<dbReference type="InterPro" id="IPR036390">
    <property type="entry name" value="WH_DNA-bd_sf"/>
</dbReference>
<keyword evidence="2" id="KW-0805">Transcription regulation</keyword>
<dbReference type="FunFam" id="1.10.10.10:FF:000001">
    <property type="entry name" value="LysR family transcriptional regulator"/>
    <property type="match status" value="1"/>
</dbReference>
<evidence type="ECO:0000256" key="4">
    <source>
        <dbReference type="ARBA" id="ARBA00023163"/>
    </source>
</evidence>
<organism evidence="6 7">
    <name type="scientific">Paenirhodobacter huangdaonensis</name>
    <dbReference type="NCBI Taxonomy" id="2501515"/>
    <lineage>
        <taxon>Bacteria</taxon>
        <taxon>Pseudomonadati</taxon>
        <taxon>Pseudomonadota</taxon>
        <taxon>Alphaproteobacteria</taxon>
        <taxon>Rhodobacterales</taxon>
        <taxon>Rhodobacter group</taxon>
        <taxon>Paenirhodobacter</taxon>
    </lineage>
</organism>
<dbReference type="SUPFAM" id="SSF46785">
    <property type="entry name" value="Winged helix' DNA-binding domain"/>
    <property type="match status" value="1"/>
</dbReference>
<reference evidence="6 7" key="2">
    <citation type="submission" date="2019-01" db="EMBL/GenBank/DDBJ databases">
        <title>Sinorhodobacter populi sp. nov. isolated from the symptomatic bark tissue of Populus euramericana canker.</title>
        <authorList>
            <person name="Xu G."/>
        </authorList>
    </citation>
    <scope>NUCLEOTIDE SEQUENCE [LARGE SCALE GENOMIC DNA]</scope>
    <source>
        <strain evidence="6 7">CGMCC 1.12963</strain>
    </source>
</reference>
<gene>
    <name evidence="6" type="ORF">EOW66_19450</name>
</gene>
<evidence type="ECO:0000313" key="6">
    <source>
        <dbReference type="EMBL" id="RWR47562.1"/>
    </source>
</evidence>
<reference evidence="7" key="1">
    <citation type="submission" date="2019-01" db="EMBL/GenBank/DDBJ databases">
        <title>Sinorhodobacter populi sp. nov. isolated from the symptomatic bark tissue of Populus euramericana canker.</title>
        <authorList>
            <person name="Li Y."/>
        </authorList>
    </citation>
    <scope>NUCLEOTIDE SEQUENCE [LARGE SCALE GENOMIC DNA]</scope>
    <source>
        <strain evidence="7">CGMCC 1.12963</strain>
    </source>
</reference>
<evidence type="ECO:0000256" key="3">
    <source>
        <dbReference type="ARBA" id="ARBA00023125"/>
    </source>
</evidence>
<protein>
    <submittedName>
        <fullName evidence="6">LysR family transcriptional regulator</fullName>
    </submittedName>
</protein>
<evidence type="ECO:0000256" key="2">
    <source>
        <dbReference type="ARBA" id="ARBA00023015"/>
    </source>
</evidence>
<dbReference type="Pfam" id="PF00126">
    <property type="entry name" value="HTH_1"/>
    <property type="match status" value="1"/>
</dbReference>
<dbReference type="GO" id="GO:0043565">
    <property type="term" value="F:sequence-specific DNA binding"/>
    <property type="evidence" value="ECO:0007669"/>
    <property type="project" value="TreeGrafter"/>
</dbReference>
<dbReference type="PANTHER" id="PTHR30537:SF71">
    <property type="entry name" value="TRANSCRIPTIONAL REGULATORY PROTEIN"/>
    <property type="match status" value="1"/>
</dbReference>
<dbReference type="GO" id="GO:0006351">
    <property type="term" value="P:DNA-templated transcription"/>
    <property type="evidence" value="ECO:0007669"/>
    <property type="project" value="TreeGrafter"/>
</dbReference>
<dbReference type="Pfam" id="PF03466">
    <property type="entry name" value="LysR_substrate"/>
    <property type="match status" value="1"/>
</dbReference>
<proteinExistence type="inferred from homology"/>
<dbReference type="InterPro" id="IPR005119">
    <property type="entry name" value="LysR_subst-bd"/>
</dbReference>
<dbReference type="GO" id="GO:0003700">
    <property type="term" value="F:DNA-binding transcription factor activity"/>
    <property type="evidence" value="ECO:0007669"/>
    <property type="project" value="InterPro"/>
</dbReference>
<dbReference type="InterPro" id="IPR058163">
    <property type="entry name" value="LysR-type_TF_proteobact-type"/>
</dbReference>
<dbReference type="Proteomes" id="UP000288071">
    <property type="component" value="Unassembled WGS sequence"/>
</dbReference>
<evidence type="ECO:0000259" key="5">
    <source>
        <dbReference type="PROSITE" id="PS50931"/>
    </source>
</evidence>
<dbReference type="InterPro" id="IPR036388">
    <property type="entry name" value="WH-like_DNA-bd_sf"/>
</dbReference>
<dbReference type="AlphaFoldDB" id="A0A3S3MLM8"/>
<dbReference type="SUPFAM" id="SSF53850">
    <property type="entry name" value="Periplasmic binding protein-like II"/>
    <property type="match status" value="1"/>
</dbReference>
<sequence>MDYRSGEMNVFVAVAEAGSFSAAGRKVGLTPSAISKLIARVEERLGTQLFARSTRMLQLTPEGALYLDRIRRILAEIDETERLISNGAGAVPKGRLRISASVGFGECCILPLAPRFLALYPQVELDISLTDAVIDLVDDRTDIALRSGPLRDSSLKARKLLESDRVIVASPDYLRRAGAPATPRELAGHNCLRFNFRRSLDEWPFRDPTSGEPYTLPVTGNSYGNNGVILRQLALQGVGLARLGRFHVADDIASGRLVPVLASHNAGDIEMIHAVYVGHENLAVRTRAFIDFLVDAIGKSGAGRQGEA</sequence>
<dbReference type="EMBL" id="SAVA01000019">
    <property type="protein sequence ID" value="RWR47562.1"/>
    <property type="molecule type" value="Genomic_DNA"/>
</dbReference>
<keyword evidence="3" id="KW-0238">DNA-binding</keyword>
<dbReference type="Gene3D" id="1.10.10.10">
    <property type="entry name" value="Winged helix-like DNA-binding domain superfamily/Winged helix DNA-binding domain"/>
    <property type="match status" value="1"/>
</dbReference>
<feature type="domain" description="HTH lysR-type" evidence="5">
    <location>
        <begin position="1"/>
        <end position="60"/>
    </location>
</feature>
<comment type="similarity">
    <text evidence="1">Belongs to the LysR transcriptional regulatory family.</text>
</comment>
<accession>A0A3S3MLM8</accession>